<evidence type="ECO:0000259" key="2">
    <source>
        <dbReference type="Pfam" id="PF06985"/>
    </source>
</evidence>
<dbReference type="InterPro" id="IPR010730">
    <property type="entry name" value="HET"/>
</dbReference>
<dbReference type="InParanoid" id="E9EH98"/>
<feature type="region of interest" description="Disordered" evidence="1">
    <location>
        <begin position="18"/>
        <end position="47"/>
    </location>
</feature>
<dbReference type="eggNOG" id="ENOG502R41Z">
    <property type="taxonomic scope" value="Eukaryota"/>
</dbReference>
<name>E9EH98_METAQ</name>
<gene>
    <name evidence="3" type="ORF">MAC_09246</name>
</gene>
<reference evidence="3 4" key="1">
    <citation type="journal article" date="2011" name="PLoS Genet.">
        <title>Genome sequencing and comparative transcriptomics of the model entomopathogenic fungi Metarhizium anisopliae and M. acridum.</title>
        <authorList>
            <person name="Gao Q."/>
            <person name="Jin K."/>
            <person name="Ying S.H."/>
            <person name="Zhang Y."/>
            <person name="Xiao G."/>
            <person name="Shang Y."/>
            <person name="Duan Z."/>
            <person name="Hu X."/>
            <person name="Xie X.Q."/>
            <person name="Zhou G."/>
            <person name="Peng G."/>
            <person name="Luo Z."/>
            <person name="Huang W."/>
            <person name="Wang B."/>
            <person name="Fang W."/>
            <person name="Wang S."/>
            <person name="Zhong Y."/>
            <person name="Ma L.J."/>
            <person name="St Leger R.J."/>
            <person name="Zhao G.P."/>
            <person name="Pei Y."/>
            <person name="Feng M.G."/>
            <person name="Xia Y."/>
            <person name="Wang C."/>
        </authorList>
    </citation>
    <scope>NUCLEOTIDE SEQUENCE [LARGE SCALE GENOMIC DNA]</scope>
    <source>
        <strain evidence="3 4">CQMa 102</strain>
    </source>
</reference>
<organism evidence="4">
    <name type="scientific">Metarhizium acridum (strain CQMa 102)</name>
    <dbReference type="NCBI Taxonomy" id="655827"/>
    <lineage>
        <taxon>Eukaryota</taxon>
        <taxon>Fungi</taxon>
        <taxon>Dikarya</taxon>
        <taxon>Ascomycota</taxon>
        <taxon>Pezizomycotina</taxon>
        <taxon>Sordariomycetes</taxon>
        <taxon>Hypocreomycetidae</taxon>
        <taxon>Hypocreales</taxon>
        <taxon>Clavicipitaceae</taxon>
        <taxon>Metarhizium</taxon>
    </lineage>
</organism>
<evidence type="ECO:0000313" key="3">
    <source>
        <dbReference type="EMBL" id="EFY84727.1"/>
    </source>
</evidence>
<protein>
    <submittedName>
        <fullName evidence="3">Putative tol protein</fullName>
    </submittedName>
</protein>
<dbReference type="PANTHER" id="PTHR33112:SF10">
    <property type="entry name" value="TOL"/>
    <property type="match status" value="1"/>
</dbReference>
<keyword evidence="4" id="KW-1185">Reference proteome</keyword>
<dbReference type="Pfam" id="PF06985">
    <property type="entry name" value="HET"/>
    <property type="match status" value="1"/>
</dbReference>
<accession>E9EH98</accession>
<dbReference type="AlphaFoldDB" id="E9EH98"/>
<dbReference type="EMBL" id="GL698609">
    <property type="protein sequence ID" value="EFY84727.1"/>
    <property type="molecule type" value="Genomic_DNA"/>
</dbReference>
<feature type="region of interest" description="Disordered" evidence="1">
    <location>
        <begin position="363"/>
        <end position="387"/>
    </location>
</feature>
<evidence type="ECO:0000313" key="4">
    <source>
        <dbReference type="Proteomes" id="UP000002499"/>
    </source>
</evidence>
<dbReference type="STRING" id="655827.E9EH98"/>
<sequence length="387" mass="43700">MDDLTITQLQYSLQLNDAPAPSKATNGNRRRSQTKALEIPRGPTQSSLNVEKSTVSARQTYVSVTPPRAISETLDRLRMVIFAESTYTLSHTQFNQHVTLLSLAFSSRNNSTMSDIDTRPPTCHSLYSITVAKSNSHYSRNGSKTAIHPMEIVVPPRAWQADPAYRFDHTQITTHSVDVLRLPRNFRDAITVTLGIGLKYLWIDSLCIVQDDKDDWNSESVEMENIYSSAYCTIAASSAKSSFHGFLTHREPRECVQLPIPGGDTLYTCPNIDDFDADVELGELNQRGWVLQGRALSRRTIFSSTQVYWQCSDGVRCETLTRPKCHMASFLADANFPKFALQYYRDGRQMSIQDLFERYSRQAFTDKPDRGGSDPRSAKPTFQSPQD</sequence>
<evidence type="ECO:0000256" key="1">
    <source>
        <dbReference type="SAM" id="MobiDB-lite"/>
    </source>
</evidence>
<dbReference type="HOGENOM" id="CLU_713868_0_0_1"/>
<feature type="domain" description="Heterokaryon incompatibility" evidence="2">
    <location>
        <begin position="169"/>
        <end position="292"/>
    </location>
</feature>
<dbReference type="PANTHER" id="PTHR33112">
    <property type="entry name" value="DOMAIN PROTEIN, PUTATIVE-RELATED"/>
    <property type="match status" value="1"/>
</dbReference>
<dbReference type="OrthoDB" id="4946202at2759"/>
<dbReference type="Proteomes" id="UP000002499">
    <property type="component" value="Unassembled WGS sequence"/>
</dbReference>
<feature type="compositionally biased region" description="Basic and acidic residues" evidence="1">
    <location>
        <begin position="363"/>
        <end position="377"/>
    </location>
</feature>
<proteinExistence type="predicted"/>